<dbReference type="Proteomes" id="UP000254792">
    <property type="component" value="Chromosome"/>
</dbReference>
<protein>
    <submittedName>
        <fullName evidence="2">Uncharacterized protein</fullName>
    </submittedName>
</protein>
<keyword evidence="1" id="KW-0472">Membrane</keyword>
<sequence>MFKKIINELRINKKIAQIFWLFVTLIIMLLFLIITWNVAGNFERGQNGFKLLRGGIYFIFVNNASRASQGYIISGAVLAFFPMIIIFPIFYFKSTNYLINFKIKKYFPQVINYSRWSKMIHMIILILIFFTIGAIITTSNGGSLKPRESYKIILWAFDISNIEKHTAGIGMWLVCFGAMIPTLVLLIWILSIGLSFVFSKWGSYISEKKALKLSKKQSQENQENNDII</sequence>
<evidence type="ECO:0000256" key="1">
    <source>
        <dbReference type="SAM" id="Phobius"/>
    </source>
</evidence>
<feature type="transmembrane region" description="Helical" evidence="1">
    <location>
        <begin position="119"/>
        <end position="137"/>
    </location>
</feature>
<dbReference type="OrthoDB" id="389038at2"/>
<feature type="transmembrane region" description="Helical" evidence="1">
    <location>
        <begin position="71"/>
        <end position="92"/>
    </location>
</feature>
<keyword evidence="1" id="KW-1133">Transmembrane helix</keyword>
<feature type="transmembrane region" description="Helical" evidence="1">
    <location>
        <begin position="20"/>
        <end position="39"/>
    </location>
</feature>
<dbReference type="KEGG" id="salx:SALLE_v1c04380"/>
<proteinExistence type="predicted"/>
<gene>
    <name evidence="2" type="ORF">SALLE_v1c04380</name>
</gene>
<keyword evidence="3" id="KW-1185">Reference proteome</keyword>
<organism evidence="2 3">
    <name type="scientific">Spiroplasma alleghenense</name>
    <dbReference type="NCBI Taxonomy" id="216931"/>
    <lineage>
        <taxon>Bacteria</taxon>
        <taxon>Bacillati</taxon>
        <taxon>Mycoplasmatota</taxon>
        <taxon>Mollicutes</taxon>
        <taxon>Entomoplasmatales</taxon>
        <taxon>Spiroplasmataceae</taxon>
        <taxon>Spiroplasma</taxon>
    </lineage>
</organism>
<name>A0A345Z3D3_9MOLU</name>
<dbReference type="EMBL" id="CP031376">
    <property type="protein sequence ID" value="AXK51112.1"/>
    <property type="molecule type" value="Genomic_DNA"/>
</dbReference>
<dbReference type="AlphaFoldDB" id="A0A345Z3D3"/>
<dbReference type="RefSeq" id="WP_115558022.1">
    <property type="nucleotide sequence ID" value="NZ_CP031376.1"/>
</dbReference>
<evidence type="ECO:0000313" key="2">
    <source>
        <dbReference type="EMBL" id="AXK51112.1"/>
    </source>
</evidence>
<keyword evidence="1" id="KW-0812">Transmembrane</keyword>
<reference evidence="2 3" key="1">
    <citation type="submission" date="2018-07" db="EMBL/GenBank/DDBJ databases">
        <title>Complete genome sequence of Spiroplasma alleghenense PLHS-1 (ATCC 51752).</title>
        <authorList>
            <person name="Chou L."/>
            <person name="Lee T.-Y."/>
            <person name="Tsai Y.-M."/>
            <person name="Kuo C.-H."/>
        </authorList>
    </citation>
    <scope>NUCLEOTIDE SEQUENCE [LARGE SCALE GENOMIC DNA]</scope>
    <source>
        <strain evidence="2 3">PLHS-1</strain>
    </source>
</reference>
<feature type="transmembrane region" description="Helical" evidence="1">
    <location>
        <begin position="169"/>
        <end position="198"/>
    </location>
</feature>
<accession>A0A345Z3D3</accession>
<evidence type="ECO:0000313" key="3">
    <source>
        <dbReference type="Proteomes" id="UP000254792"/>
    </source>
</evidence>